<keyword evidence="9" id="KW-1185">Reference proteome</keyword>
<gene>
    <name evidence="8" type="ORF">GCM10010393_56550</name>
</gene>
<evidence type="ECO:0000256" key="5">
    <source>
        <dbReference type="RuleBase" id="RU003719"/>
    </source>
</evidence>
<evidence type="ECO:0008006" key="10">
    <source>
        <dbReference type="Google" id="ProtNLM"/>
    </source>
</evidence>
<evidence type="ECO:0000256" key="3">
    <source>
        <dbReference type="ARBA" id="ARBA00023002"/>
    </source>
</evidence>
<dbReference type="RefSeq" id="WP_344366456.1">
    <property type="nucleotide sequence ID" value="NZ_BAAASR010000044.1"/>
</dbReference>
<name>A0ABP6AFP6_9ACTN</name>
<keyword evidence="2" id="KW-0028">Amino-acid biosynthesis</keyword>
<reference evidence="9" key="1">
    <citation type="journal article" date="2019" name="Int. J. Syst. Evol. Microbiol.">
        <title>The Global Catalogue of Microorganisms (GCM) 10K type strain sequencing project: providing services to taxonomists for standard genome sequencing and annotation.</title>
        <authorList>
            <consortium name="The Broad Institute Genomics Platform"/>
            <consortium name="The Broad Institute Genome Sequencing Center for Infectious Disease"/>
            <person name="Wu L."/>
            <person name="Ma J."/>
        </authorList>
    </citation>
    <scope>NUCLEOTIDE SEQUENCE [LARGE SCALE GENOMIC DNA]</scope>
    <source>
        <strain evidence="9">JCM 5062</strain>
    </source>
</reference>
<keyword evidence="4" id="KW-0520">NAD</keyword>
<evidence type="ECO:0000256" key="2">
    <source>
        <dbReference type="ARBA" id="ARBA00022605"/>
    </source>
</evidence>
<feature type="domain" description="D-isomer specific 2-hydroxyacid dehydrogenase NAD-binding" evidence="7">
    <location>
        <begin position="107"/>
        <end position="281"/>
    </location>
</feature>
<evidence type="ECO:0000259" key="6">
    <source>
        <dbReference type="Pfam" id="PF00389"/>
    </source>
</evidence>
<evidence type="ECO:0000313" key="9">
    <source>
        <dbReference type="Proteomes" id="UP001499942"/>
    </source>
</evidence>
<evidence type="ECO:0000259" key="7">
    <source>
        <dbReference type="Pfam" id="PF02826"/>
    </source>
</evidence>
<comment type="similarity">
    <text evidence="1 5">Belongs to the D-isomer specific 2-hydroxyacid dehydrogenase family.</text>
</comment>
<dbReference type="EMBL" id="BAAASR010000044">
    <property type="protein sequence ID" value="GAA2516215.1"/>
    <property type="molecule type" value="Genomic_DNA"/>
</dbReference>
<dbReference type="PROSITE" id="PS00065">
    <property type="entry name" value="D_2_HYDROXYACID_DH_1"/>
    <property type="match status" value="1"/>
</dbReference>
<proteinExistence type="inferred from homology"/>
<dbReference type="SUPFAM" id="SSF51735">
    <property type="entry name" value="NAD(P)-binding Rossmann-fold domains"/>
    <property type="match status" value="1"/>
</dbReference>
<dbReference type="SUPFAM" id="SSF52283">
    <property type="entry name" value="Formate/glycerate dehydrogenase catalytic domain-like"/>
    <property type="match status" value="1"/>
</dbReference>
<evidence type="ECO:0000313" key="8">
    <source>
        <dbReference type="EMBL" id="GAA2516215.1"/>
    </source>
</evidence>
<dbReference type="CDD" id="cd12173">
    <property type="entry name" value="PGDH_4"/>
    <property type="match status" value="1"/>
</dbReference>
<feature type="domain" description="D-isomer specific 2-hydroxyacid dehydrogenase catalytic" evidence="6">
    <location>
        <begin position="7"/>
        <end position="309"/>
    </location>
</feature>
<protein>
    <recommendedName>
        <fullName evidence="10">D-3-phosphoglycerate dehydrogenase</fullName>
    </recommendedName>
</protein>
<accession>A0ABP6AFP6</accession>
<dbReference type="PANTHER" id="PTHR42789:SF1">
    <property type="entry name" value="D-ISOMER SPECIFIC 2-HYDROXYACID DEHYDROGENASE FAMILY PROTEIN (AFU_ORTHOLOGUE AFUA_6G10090)"/>
    <property type="match status" value="1"/>
</dbReference>
<evidence type="ECO:0000256" key="1">
    <source>
        <dbReference type="ARBA" id="ARBA00005854"/>
    </source>
</evidence>
<keyword evidence="3 5" id="KW-0560">Oxidoreductase</keyword>
<organism evidence="8 9">
    <name type="scientific">Streptomyces gobitricini</name>
    <dbReference type="NCBI Taxonomy" id="68211"/>
    <lineage>
        <taxon>Bacteria</taxon>
        <taxon>Bacillati</taxon>
        <taxon>Actinomycetota</taxon>
        <taxon>Actinomycetes</taxon>
        <taxon>Kitasatosporales</taxon>
        <taxon>Streptomycetaceae</taxon>
        <taxon>Streptomyces</taxon>
    </lineage>
</organism>
<dbReference type="InterPro" id="IPR006139">
    <property type="entry name" value="D-isomer_2_OHA_DH_cat_dom"/>
</dbReference>
<dbReference type="Proteomes" id="UP001499942">
    <property type="component" value="Unassembled WGS sequence"/>
</dbReference>
<dbReference type="InterPro" id="IPR050857">
    <property type="entry name" value="D-2-hydroxyacid_DH"/>
</dbReference>
<dbReference type="Pfam" id="PF00389">
    <property type="entry name" value="2-Hacid_dh"/>
    <property type="match status" value="1"/>
</dbReference>
<dbReference type="PANTHER" id="PTHR42789">
    <property type="entry name" value="D-ISOMER SPECIFIC 2-HYDROXYACID DEHYDROGENASE FAMILY PROTEIN (AFU_ORTHOLOGUE AFUA_6G10090)"/>
    <property type="match status" value="1"/>
</dbReference>
<dbReference type="Pfam" id="PF02826">
    <property type="entry name" value="2-Hacid_dh_C"/>
    <property type="match status" value="1"/>
</dbReference>
<dbReference type="InterPro" id="IPR036291">
    <property type="entry name" value="NAD(P)-bd_dom_sf"/>
</dbReference>
<sequence length="328" mass="34210">MTLPVLVISDPLPARLTAELHADFDVRQCRGSDRAALLAAVHDAEALVIRSATKVDQEVLDHAPRLRVVARAGVGLDNVDVEAATRAGVMVVNAPVSNVTSVAELTVGLILSMFRGIPAASASVRAGEWRRADFQGSELSGKSVGILGFGRIGQLVAERLAPFEVELLTHDPFVTPEFAYAHGVAWLPLDDLVATADVLTVHVPRTPATTGLIGERELALAKPTMRLVNTARGGIVDEAALARALAEDRIAGAALDVFETEPPVHSPLPHLDSVVCTPHIGAGTAEAQDRAATTVLDAVRAVFLGLPVNGLANPAVVAQGAPKEAVAV</sequence>
<dbReference type="InterPro" id="IPR029753">
    <property type="entry name" value="D-isomer_DH_CS"/>
</dbReference>
<dbReference type="PROSITE" id="PS00670">
    <property type="entry name" value="D_2_HYDROXYACID_DH_2"/>
    <property type="match status" value="1"/>
</dbReference>
<dbReference type="Gene3D" id="3.40.50.720">
    <property type="entry name" value="NAD(P)-binding Rossmann-like Domain"/>
    <property type="match status" value="2"/>
</dbReference>
<dbReference type="InterPro" id="IPR029752">
    <property type="entry name" value="D-isomer_DH_CS1"/>
</dbReference>
<comment type="caution">
    <text evidence="8">The sequence shown here is derived from an EMBL/GenBank/DDBJ whole genome shotgun (WGS) entry which is preliminary data.</text>
</comment>
<dbReference type="InterPro" id="IPR006140">
    <property type="entry name" value="D-isomer_DH_NAD-bd"/>
</dbReference>
<dbReference type="PROSITE" id="PS00671">
    <property type="entry name" value="D_2_HYDROXYACID_DH_3"/>
    <property type="match status" value="1"/>
</dbReference>
<evidence type="ECO:0000256" key="4">
    <source>
        <dbReference type="ARBA" id="ARBA00023027"/>
    </source>
</evidence>